<sequence length="191" mass="22149">MFKKKLLSAIKKSFFIGFSTFLFGTGSSILAPQTSASPGFFEHQWDPEPGYKRLKYYQSSSERNERSTYYLFLKGNDRKEDIKKLTIAIPDYFEARIKTKKLNLCKVKVGGYTARTRCLENIPSLIEVNDKQTIIDIFPEKPIPFNKDNYALVMKIFNPRKRGMFQFRALSQNADEIPISTYLGTWNIDVQ</sequence>
<name>A0A0A2C348_PROMR</name>
<evidence type="ECO:0008006" key="3">
    <source>
        <dbReference type="Google" id="ProtNLM"/>
    </source>
</evidence>
<organism evidence="1 2">
    <name type="scientific">Prochlorococcus marinus str. PAC1</name>
    <dbReference type="NCBI Taxonomy" id="59924"/>
    <lineage>
        <taxon>Bacteria</taxon>
        <taxon>Bacillati</taxon>
        <taxon>Cyanobacteriota</taxon>
        <taxon>Cyanophyceae</taxon>
        <taxon>Synechococcales</taxon>
        <taxon>Prochlorococcaceae</taxon>
        <taxon>Prochlorococcus</taxon>
    </lineage>
</organism>
<dbReference type="AlphaFoldDB" id="A0A0A2C348"/>
<dbReference type="RefSeq" id="WP_036905210.1">
    <property type="nucleotide sequence ID" value="NZ_CP138967.1"/>
</dbReference>
<proteinExistence type="predicted"/>
<accession>A0A0A2C348</accession>
<evidence type="ECO:0000313" key="2">
    <source>
        <dbReference type="Proteomes" id="UP000030392"/>
    </source>
</evidence>
<evidence type="ECO:0000313" key="1">
    <source>
        <dbReference type="EMBL" id="KGG20781.1"/>
    </source>
</evidence>
<dbReference type="Pfam" id="PF10989">
    <property type="entry name" value="DUF2808"/>
    <property type="match status" value="1"/>
</dbReference>
<comment type="caution">
    <text evidence="1">The sequence shown here is derived from an EMBL/GenBank/DDBJ whole genome shotgun (WGS) entry which is preliminary data.</text>
</comment>
<gene>
    <name evidence="1" type="ORF">EV03_0717</name>
</gene>
<dbReference type="InterPro" id="IPR021256">
    <property type="entry name" value="DUF2808"/>
</dbReference>
<dbReference type="Proteomes" id="UP000030392">
    <property type="component" value="Unassembled WGS sequence"/>
</dbReference>
<dbReference type="EMBL" id="JNAX01000010">
    <property type="protein sequence ID" value="KGG20781.1"/>
    <property type="molecule type" value="Genomic_DNA"/>
</dbReference>
<reference evidence="2" key="1">
    <citation type="journal article" date="2014" name="Sci. Data">
        <title>Genomes of diverse isolates of the marine cyanobacterium Prochlorococcus.</title>
        <authorList>
            <person name="Biller S."/>
            <person name="Berube P."/>
            <person name="Thompson J."/>
            <person name="Kelly L."/>
            <person name="Roggensack S."/>
            <person name="Awad L."/>
            <person name="Roache-Johnson K."/>
            <person name="Ding H."/>
            <person name="Giovannoni S.J."/>
            <person name="Moore L.R."/>
            <person name="Chisholm S.W."/>
        </authorList>
    </citation>
    <scope>NUCLEOTIDE SEQUENCE [LARGE SCALE GENOMIC DNA]</scope>
    <source>
        <strain evidence="2">PAC1</strain>
    </source>
</reference>
<protein>
    <recommendedName>
        <fullName evidence="3">DUF2808 domain-containing protein</fullName>
    </recommendedName>
</protein>